<dbReference type="Proteomes" id="UP000324022">
    <property type="component" value="Unassembled WGS sequence"/>
</dbReference>
<evidence type="ECO:0000256" key="1">
    <source>
        <dbReference type="SAM" id="SignalP"/>
    </source>
</evidence>
<keyword evidence="1" id="KW-0732">Signal</keyword>
<feature type="signal peptide" evidence="1">
    <location>
        <begin position="1"/>
        <end position="19"/>
    </location>
</feature>
<proteinExistence type="predicted"/>
<feature type="chain" id="PRO_5022789445" evidence="1">
    <location>
        <begin position="20"/>
        <end position="236"/>
    </location>
</feature>
<dbReference type="OrthoDB" id="2546595at2759"/>
<protein>
    <submittedName>
        <fullName evidence="2">Uncharacterized protein</fullName>
    </submittedName>
</protein>
<gene>
    <name evidence="2" type="ORF">UTRI_02011_B</name>
</gene>
<accession>A0A5C3DXR4</accession>
<name>A0A5C3DXR4_9BASI</name>
<sequence>MKFGALVCVAAALLPAALANVDITFSAEKFNRRDANDDRNPNFGIFLANQYLKRGGAGLPAPKDVRETNPKCEWKSYDKIWGWTDENNVQCYLSPSYKYHAYSYAKPFTAWKSIKAGACADTPATRDYPVDHIPKYTISVPFLYMNNYYDRRCKVRAMVKVPKTDEHDEYWVLAWVQEHNRGYWDSKGNDDPKLPQEGIMLDTELWLKFFNKGHDPNDISGVVKAEWFFLDVNTIG</sequence>
<dbReference type="AlphaFoldDB" id="A0A5C3DXR4"/>
<reference evidence="2 3" key="1">
    <citation type="submission" date="2018-03" db="EMBL/GenBank/DDBJ databases">
        <authorList>
            <person name="Guldener U."/>
        </authorList>
    </citation>
    <scope>NUCLEOTIDE SEQUENCE [LARGE SCALE GENOMIC DNA]</scope>
    <source>
        <strain evidence="2 3">NBRC100155</strain>
    </source>
</reference>
<evidence type="ECO:0000313" key="3">
    <source>
        <dbReference type="Proteomes" id="UP000324022"/>
    </source>
</evidence>
<organism evidence="2 3">
    <name type="scientific">Ustilago trichophora</name>
    <dbReference type="NCBI Taxonomy" id="86804"/>
    <lineage>
        <taxon>Eukaryota</taxon>
        <taxon>Fungi</taxon>
        <taxon>Dikarya</taxon>
        <taxon>Basidiomycota</taxon>
        <taxon>Ustilaginomycotina</taxon>
        <taxon>Ustilaginomycetes</taxon>
        <taxon>Ustilaginales</taxon>
        <taxon>Ustilaginaceae</taxon>
        <taxon>Ustilago</taxon>
    </lineage>
</organism>
<dbReference type="EMBL" id="OOIN01000003">
    <property type="protein sequence ID" value="SPO22016.1"/>
    <property type="molecule type" value="Genomic_DNA"/>
</dbReference>
<keyword evidence="3" id="KW-1185">Reference proteome</keyword>
<evidence type="ECO:0000313" key="2">
    <source>
        <dbReference type="EMBL" id="SPO22016.1"/>
    </source>
</evidence>